<name>A0ABR2GRJ7_9EUKA</name>
<comment type="caution">
    <text evidence="1">The sequence shown here is derived from an EMBL/GenBank/DDBJ whole genome shotgun (WGS) entry which is preliminary data.</text>
</comment>
<evidence type="ECO:0008006" key="3">
    <source>
        <dbReference type="Google" id="ProtNLM"/>
    </source>
</evidence>
<proteinExistence type="predicted"/>
<keyword evidence="2" id="KW-1185">Reference proteome</keyword>
<protein>
    <recommendedName>
        <fullName evidence="3">BTB domain-containing protein</fullName>
    </recommendedName>
</protein>
<accession>A0ABR2GRJ7</accession>
<sequence length="300" mass="34278">MSEKSFILSASGLKNIVSIPCGESCENENSNGANIFTFIFGGNEIKMNRLLADFVSPRVSRLHTIDPTANSIDFTEIIQKIPNSNEIFTPDMLNIFVQLSKGESADIDSSMSHKLRLLAVLLENQEISDKMNQLYPIKESETDVEKCIRNLQYFDCYKTLNSFNNSFNNQFYVDFISSHFYSIEKPLLLSLSKTIIYSILSSSQLKLLNEDSLLDFINQLFSIEQNKNDDGDGLNKTAFYELVDFSELSDQKFKEFIDAFNPSELSVALWQKLSKMMAFRKSGQNNEANQQKNTNRYVKK</sequence>
<dbReference type="Proteomes" id="UP001470230">
    <property type="component" value="Unassembled WGS sequence"/>
</dbReference>
<evidence type="ECO:0000313" key="2">
    <source>
        <dbReference type="Proteomes" id="UP001470230"/>
    </source>
</evidence>
<evidence type="ECO:0000313" key="1">
    <source>
        <dbReference type="EMBL" id="KAK8836545.1"/>
    </source>
</evidence>
<gene>
    <name evidence="1" type="ORF">M9Y10_037806</name>
</gene>
<dbReference type="EMBL" id="JAPFFF010000065">
    <property type="protein sequence ID" value="KAK8836545.1"/>
    <property type="molecule type" value="Genomic_DNA"/>
</dbReference>
<reference evidence="1 2" key="1">
    <citation type="submission" date="2024-04" db="EMBL/GenBank/DDBJ databases">
        <title>Tritrichomonas musculus Genome.</title>
        <authorList>
            <person name="Alves-Ferreira E."/>
            <person name="Grigg M."/>
            <person name="Lorenzi H."/>
            <person name="Galac M."/>
        </authorList>
    </citation>
    <scope>NUCLEOTIDE SEQUENCE [LARGE SCALE GENOMIC DNA]</scope>
    <source>
        <strain evidence="1 2">EAF2021</strain>
    </source>
</reference>
<organism evidence="1 2">
    <name type="scientific">Tritrichomonas musculus</name>
    <dbReference type="NCBI Taxonomy" id="1915356"/>
    <lineage>
        <taxon>Eukaryota</taxon>
        <taxon>Metamonada</taxon>
        <taxon>Parabasalia</taxon>
        <taxon>Tritrichomonadida</taxon>
        <taxon>Tritrichomonadidae</taxon>
        <taxon>Tritrichomonas</taxon>
    </lineage>
</organism>